<dbReference type="Pfam" id="PF07707">
    <property type="entry name" value="BACK"/>
    <property type="match status" value="1"/>
</dbReference>
<feature type="domain" description="BTB" evidence="1">
    <location>
        <begin position="10"/>
        <end position="67"/>
    </location>
</feature>
<organism evidence="3 4">
    <name type="scientific">Panagrolaimus davidi</name>
    <dbReference type="NCBI Taxonomy" id="227884"/>
    <lineage>
        <taxon>Eukaryota</taxon>
        <taxon>Metazoa</taxon>
        <taxon>Ecdysozoa</taxon>
        <taxon>Nematoda</taxon>
        <taxon>Chromadorea</taxon>
        <taxon>Rhabditida</taxon>
        <taxon>Tylenchina</taxon>
        <taxon>Panagrolaimomorpha</taxon>
        <taxon>Panagrolaimoidea</taxon>
        <taxon>Panagrolaimidae</taxon>
        <taxon>Panagrolaimus</taxon>
    </lineage>
</organism>
<dbReference type="InterPro" id="IPR000210">
    <property type="entry name" value="BTB/POZ_dom"/>
</dbReference>
<dbReference type="Gene3D" id="1.25.40.420">
    <property type="match status" value="1"/>
</dbReference>
<dbReference type="InterPro" id="IPR011333">
    <property type="entry name" value="SKP1/BTB/POZ_sf"/>
</dbReference>
<dbReference type="SUPFAM" id="SSF54695">
    <property type="entry name" value="POZ domain"/>
    <property type="match status" value="1"/>
</dbReference>
<dbReference type="Gene3D" id="3.30.710.10">
    <property type="entry name" value="Potassium Channel Kv1.1, Chain A"/>
    <property type="match status" value="1"/>
</dbReference>
<dbReference type="PANTHER" id="PTHR45774:SF3">
    <property type="entry name" value="BTB (POZ) DOMAIN-CONTAINING 2B-RELATED"/>
    <property type="match status" value="1"/>
</dbReference>
<proteinExistence type="predicted"/>
<dbReference type="PANTHER" id="PTHR45774">
    <property type="entry name" value="BTB/POZ DOMAIN-CONTAINING"/>
    <property type="match status" value="1"/>
</dbReference>
<evidence type="ECO:0000313" key="4">
    <source>
        <dbReference type="WBParaSite" id="PDA_v2.g5213.t1"/>
    </source>
</evidence>
<dbReference type="AlphaFoldDB" id="A0A914QNE9"/>
<dbReference type="Pfam" id="PF00651">
    <property type="entry name" value="BTB"/>
    <property type="match status" value="1"/>
</dbReference>
<dbReference type="WBParaSite" id="PDA_v2.g5213.t1">
    <property type="protein sequence ID" value="PDA_v2.g5213.t1"/>
    <property type="gene ID" value="PDA_v2.g5213"/>
</dbReference>
<accession>A0A914QNE9</accession>
<evidence type="ECO:0000259" key="1">
    <source>
        <dbReference type="Pfam" id="PF00651"/>
    </source>
</evidence>
<protein>
    <submittedName>
        <fullName evidence="4">BTB domain-containing protein</fullName>
    </submittedName>
</protein>
<sequence length="233" mass="27579">MLSDRWISKNDAIKIESYKYDNFKEFLRFLYSGECQLNDENIFTMIDIAEFYQVNSFKKYCDEYLSKITLNMENIFQLIETSHKYSTTQMKKSIQDFISLNFTKFVKFEGFLKADKSVIEEIFTIKSNAVFKNEELFQAIYEWAEYQVNIKNEFHDKNFNKNGAIKNEMKQFLPLIEFKKMEISFLKNYVVKRGFLFTYDELSDILINANSATTSIFVENSETTGNFDAVVSL</sequence>
<dbReference type="Proteomes" id="UP000887578">
    <property type="component" value="Unplaced"/>
</dbReference>
<name>A0A914QNE9_9BILA</name>
<dbReference type="InterPro" id="IPR011705">
    <property type="entry name" value="BACK"/>
</dbReference>
<keyword evidence="3" id="KW-1185">Reference proteome</keyword>
<evidence type="ECO:0000313" key="3">
    <source>
        <dbReference type="Proteomes" id="UP000887578"/>
    </source>
</evidence>
<evidence type="ECO:0000259" key="2">
    <source>
        <dbReference type="Pfam" id="PF07707"/>
    </source>
</evidence>
<reference evidence="4" key="1">
    <citation type="submission" date="2022-11" db="UniProtKB">
        <authorList>
            <consortium name="WormBaseParasite"/>
        </authorList>
    </citation>
    <scope>IDENTIFICATION</scope>
</reference>
<feature type="domain" description="BACK" evidence="2">
    <location>
        <begin position="77"/>
        <end position="152"/>
    </location>
</feature>